<feature type="transmembrane region" description="Helical" evidence="5">
    <location>
        <begin position="55"/>
        <end position="78"/>
    </location>
</feature>
<accession>A0ABZ2CJE3</accession>
<gene>
    <name evidence="7" type="ORF">R4Z09_03210</name>
</gene>
<dbReference type="Proteomes" id="UP001357223">
    <property type="component" value="Chromosome"/>
</dbReference>
<dbReference type="Pfam" id="PF04138">
    <property type="entry name" value="GtrA_DPMS_TM"/>
    <property type="match status" value="1"/>
</dbReference>
<evidence type="ECO:0000313" key="8">
    <source>
        <dbReference type="Proteomes" id="UP001357223"/>
    </source>
</evidence>
<reference evidence="7 8" key="1">
    <citation type="submission" date="2023-10" db="EMBL/GenBank/DDBJ databases">
        <title>Niallia locisalis sp.nov. isolated from a salt pond sample.</title>
        <authorList>
            <person name="Li X.-J."/>
            <person name="Dong L."/>
        </authorList>
    </citation>
    <scope>NUCLEOTIDE SEQUENCE [LARGE SCALE GENOMIC DNA]</scope>
    <source>
        <strain evidence="7 8">DSM 29761</strain>
    </source>
</reference>
<name>A0ABZ2CJE3_9BACI</name>
<organism evidence="7 8">
    <name type="scientific">Niallia oryzisoli</name>
    <dbReference type="NCBI Taxonomy" id="1737571"/>
    <lineage>
        <taxon>Bacteria</taxon>
        <taxon>Bacillati</taxon>
        <taxon>Bacillota</taxon>
        <taxon>Bacilli</taxon>
        <taxon>Bacillales</taxon>
        <taxon>Bacillaceae</taxon>
        <taxon>Niallia</taxon>
    </lineage>
</organism>
<feature type="domain" description="GtrA/DPMS transmembrane" evidence="6">
    <location>
        <begin position="2"/>
        <end position="84"/>
    </location>
</feature>
<keyword evidence="2 5" id="KW-0812">Transmembrane</keyword>
<dbReference type="InterPro" id="IPR007267">
    <property type="entry name" value="GtrA_DPMS_TM"/>
</dbReference>
<proteinExistence type="predicted"/>
<keyword evidence="4 5" id="KW-0472">Membrane</keyword>
<dbReference type="RefSeq" id="WP_338450944.1">
    <property type="nucleotide sequence ID" value="NZ_CP137640.1"/>
</dbReference>
<evidence type="ECO:0000256" key="5">
    <source>
        <dbReference type="SAM" id="Phobius"/>
    </source>
</evidence>
<protein>
    <submittedName>
        <fullName evidence="7">GtrA family protein</fullName>
    </submittedName>
</protein>
<evidence type="ECO:0000259" key="6">
    <source>
        <dbReference type="Pfam" id="PF04138"/>
    </source>
</evidence>
<dbReference type="EMBL" id="CP137640">
    <property type="protein sequence ID" value="WVX82040.1"/>
    <property type="molecule type" value="Genomic_DNA"/>
</dbReference>
<feature type="transmembrane region" description="Helical" evidence="5">
    <location>
        <begin position="31"/>
        <end position="49"/>
    </location>
</feature>
<evidence type="ECO:0000313" key="7">
    <source>
        <dbReference type="EMBL" id="WVX82040.1"/>
    </source>
</evidence>
<sequence length="86" mass="10236">MARFCSAAFNYTVNRHYVFSKFKDKSMINSLSRFMLLAIVVMFANYGVIDFYYSIIGLSLVLAKMFTETTIFLFSYWFQRKFVFVK</sequence>
<comment type="subcellular location">
    <subcellularLocation>
        <location evidence="1">Membrane</location>
        <topology evidence="1">Multi-pass membrane protein</topology>
    </subcellularLocation>
</comment>
<keyword evidence="3 5" id="KW-1133">Transmembrane helix</keyword>
<keyword evidence="8" id="KW-1185">Reference proteome</keyword>
<evidence type="ECO:0000256" key="2">
    <source>
        <dbReference type="ARBA" id="ARBA00022692"/>
    </source>
</evidence>
<evidence type="ECO:0000256" key="3">
    <source>
        <dbReference type="ARBA" id="ARBA00022989"/>
    </source>
</evidence>
<evidence type="ECO:0000256" key="1">
    <source>
        <dbReference type="ARBA" id="ARBA00004141"/>
    </source>
</evidence>
<evidence type="ECO:0000256" key="4">
    <source>
        <dbReference type="ARBA" id="ARBA00023136"/>
    </source>
</evidence>